<dbReference type="PROSITE" id="PS51340">
    <property type="entry name" value="MOSC"/>
    <property type="match status" value="1"/>
</dbReference>
<dbReference type="Proteomes" id="UP000239068">
    <property type="component" value="Unassembled WGS sequence"/>
</dbReference>
<evidence type="ECO:0000313" key="3">
    <source>
        <dbReference type="Proteomes" id="UP000239068"/>
    </source>
</evidence>
<dbReference type="PANTHER" id="PTHR30212">
    <property type="entry name" value="PROTEIN YIIM"/>
    <property type="match status" value="1"/>
</dbReference>
<evidence type="ECO:0000259" key="1">
    <source>
        <dbReference type="PROSITE" id="PS51340"/>
    </source>
</evidence>
<organism evidence="2 3">
    <name type="scientific">Polaribacter glomeratus</name>
    <dbReference type="NCBI Taxonomy" id="102"/>
    <lineage>
        <taxon>Bacteria</taxon>
        <taxon>Pseudomonadati</taxon>
        <taxon>Bacteroidota</taxon>
        <taxon>Flavobacteriia</taxon>
        <taxon>Flavobacteriales</taxon>
        <taxon>Flavobacteriaceae</taxon>
    </lineage>
</organism>
<dbReference type="GO" id="GO:0003824">
    <property type="term" value="F:catalytic activity"/>
    <property type="evidence" value="ECO:0007669"/>
    <property type="project" value="InterPro"/>
</dbReference>
<proteinExistence type="predicted"/>
<dbReference type="RefSeq" id="WP_105022945.1">
    <property type="nucleotide sequence ID" value="NZ_MSCM01000002.1"/>
</dbReference>
<dbReference type="EMBL" id="MSCM01000002">
    <property type="protein sequence ID" value="PQJ77642.1"/>
    <property type="molecule type" value="Genomic_DNA"/>
</dbReference>
<dbReference type="Gene3D" id="2.40.33.20">
    <property type="entry name" value="PK beta-barrel domain-like"/>
    <property type="match status" value="1"/>
</dbReference>
<dbReference type="OrthoDB" id="9786134at2"/>
<dbReference type="GO" id="GO:0030170">
    <property type="term" value="F:pyridoxal phosphate binding"/>
    <property type="evidence" value="ECO:0007669"/>
    <property type="project" value="InterPro"/>
</dbReference>
<sequence>MKIVSTNIGERKEIVYMNEKLTTGIFKFPVDIPIFLDVEEVKGDAICDRENHGGVEQAIYGYSLKHYDFWKPLYPELTWSLGMFGENLTIDALDETKIHVGDTFKVGETILEATLQRSPCYKLGIRFNNMKIVKQFWNTTFCGVYFKVLQTGFVKNGDAFLQIKSCPNNPTIADLLIKRKIEKESNEV</sequence>
<evidence type="ECO:0000313" key="2">
    <source>
        <dbReference type="EMBL" id="PQJ77642.1"/>
    </source>
</evidence>
<name>A0A2S7WK21_9FLAO</name>
<feature type="domain" description="MOSC" evidence="1">
    <location>
        <begin position="28"/>
        <end position="163"/>
    </location>
</feature>
<dbReference type="AlphaFoldDB" id="A0A2S7WK21"/>
<gene>
    <name evidence="2" type="ORF">BTO16_15980</name>
</gene>
<accession>A0A2S7WK21</accession>
<dbReference type="Pfam" id="PF03473">
    <property type="entry name" value="MOSC"/>
    <property type="match status" value="1"/>
</dbReference>
<dbReference type="PANTHER" id="PTHR30212:SF2">
    <property type="entry name" value="PROTEIN YIIM"/>
    <property type="match status" value="1"/>
</dbReference>
<comment type="caution">
    <text evidence="2">The sequence shown here is derived from an EMBL/GenBank/DDBJ whole genome shotgun (WGS) entry which is preliminary data.</text>
</comment>
<dbReference type="InterPro" id="IPR005302">
    <property type="entry name" value="MoCF_Sase_C"/>
</dbReference>
<keyword evidence="3" id="KW-1185">Reference proteome</keyword>
<dbReference type="SUPFAM" id="SSF50800">
    <property type="entry name" value="PK beta-barrel domain-like"/>
    <property type="match status" value="1"/>
</dbReference>
<protein>
    <submittedName>
        <fullName evidence="2">Sulfurase</fullName>
    </submittedName>
</protein>
<reference evidence="2 3" key="1">
    <citation type="submission" date="2016-12" db="EMBL/GenBank/DDBJ databases">
        <title>Trade-off between light-utilization and light-protection in marine flavobacteria.</title>
        <authorList>
            <person name="Kumagai Y."/>
            <person name="Yoshizawa S."/>
            <person name="Kogure K."/>
            <person name="Iwasaki W."/>
        </authorList>
    </citation>
    <scope>NUCLEOTIDE SEQUENCE [LARGE SCALE GENOMIC DNA]</scope>
    <source>
        <strain evidence="2 3">ATCC 43844</strain>
    </source>
</reference>
<dbReference type="GO" id="GO:0030151">
    <property type="term" value="F:molybdenum ion binding"/>
    <property type="evidence" value="ECO:0007669"/>
    <property type="project" value="InterPro"/>
</dbReference>
<dbReference type="InterPro" id="IPR011037">
    <property type="entry name" value="Pyrv_Knase-like_insert_dom_sf"/>
</dbReference>
<dbReference type="InterPro" id="IPR052353">
    <property type="entry name" value="Benzoxazolinone_Detox_Enz"/>
</dbReference>